<dbReference type="PANTHER" id="PTHR48182:SF2">
    <property type="entry name" value="PROTEIN SERAC1"/>
    <property type="match status" value="1"/>
</dbReference>
<evidence type="ECO:0000256" key="3">
    <source>
        <dbReference type="ARBA" id="ARBA00004370"/>
    </source>
</evidence>
<proteinExistence type="predicted"/>
<evidence type="ECO:0000256" key="7">
    <source>
        <dbReference type="SAM" id="MobiDB-lite"/>
    </source>
</evidence>
<keyword evidence="4" id="KW-0256">Endoplasmic reticulum</keyword>
<dbReference type="Gene3D" id="3.40.50.1820">
    <property type="entry name" value="alpha/beta hydrolase"/>
    <property type="match status" value="1"/>
</dbReference>
<dbReference type="Proteomes" id="UP000219369">
    <property type="component" value="Unassembled WGS sequence"/>
</dbReference>
<evidence type="ECO:0000313" key="8">
    <source>
        <dbReference type="EMBL" id="SCO86151.1"/>
    </source>
</evidence>
<evidence type="ECO:0008006" key="10">
    <source>
        <dbReference type="Google" id="ProtNLM"/>
    </source>
</evidence>
<name>A0A2H3TKA1_FUSOX</name>
<dbReference type="InterPro" id="IPR052374">
    <property type="entry name" value="SERAC1"/>
</dbReference>
<dbReference type="GO" id="GO:0016020">
    <property type="term" value="C:membrane"/>
    <property type="evidence" value="ECO:0007669"/>
    <property type="project" value="UniProtKB-SubCell"/>
</dbReference>
<dbReference type="EMBL" id="FMJY01000006">
    <property type="protein sequence ID" value="SCO86151.1"/>
    <property type="molecule type" value="Genomic_DNA"/>
</dbReference>
<protein>
    <recommendedName>
        <fullName evidence="10">DUF676 domain-containing protein</fullName>
    </recommendedName>
</protein>
<keyword evidence="5" id="KW-0496">Mitochondrion</keyword>
<feature type="region of interest" description="Disordered" evidence="7">
    <location>
        <begin position="1"/>
        <end position="75"/>
    </location>
</feature>
<evidence type="ECO:0000256" key="4">
    <source>
        <dbReference type="ARBA" id="ARBA00022824"/>
    </source>
</evidence>
<sequence length="200" mass="22081">MHFHLERLSRLLSKRGNGNSEVAGASSNGTEAPNEPAPVDLKDKQQRSQQSASQPNNGNIGRSETAGTSDEAQSPCGIREVVSQSNENPNCVDIVAIHGLNGHRDKTWIDKATRLNWLEDKECLQKDFPAARVLTFGYNSRTYFSRSISDVRDFSSELLAAVKAWRRSAAEQSRPLIFICHSLGGLVFKQVLALLEQNSD</sequence>
<dbReference type="InterPro" id="IPR029058">
    <property type="entry name" value="AB_hydrolase_fold"/>
</dbReference>
<feature type="compositionally biased region" description="Polar residues" evidence="7">
    <location>
        <begin position="16"/>
        <end position="31"/>
    </location>
</feature>
<dbReference type="PANTHER" id="PTHR48182">
    <property type="entry name" value="PROTEIN SERAC1"/>
    <property type="match status" value="1"/>
</dbReference>
<reference evidence="9" key="1">
    <citation type="submission" date="2016-09" db="EMBL/GenBank/DDBJ databases">
        <authorList>
            <person name="Guldener U."/>
        </authorList>
    </citation>
    <scope>NUCLEOTIDE SEQUENCE [LARGE SCALE GENOMIC DNA]</scope>
    <source>
        <strain evidence="9">V64-1</strain>
    </source>
</reference>
<dbReference type="SUPFAM" id="SSF53474">
    <property type="entry name" value="alpha/beta-Hydrolases"/>
    <property type="match status" value="1"/>
</dbReference>
<dbReference type="AlphaFoldDB" id="A0A2H3TKA1"/>
<keyword evidence="6" id="KW-0472">Membrane</keyword>
<dbReference type="GO" id="GO:0005739">
    <property type="term" value="C:mitochondrion"/>
    <property type="evidence" value="ECO:0007669"/>
    <property type="project" value="UniProtKB-SubCell"/>
</dbReference>
<accession>A0A2H3TKA1</accession>
<evidence type="ECO:0000256" key="6">
    <source>
        <dbReference type="ARBA" id="ARBA00023136"/>
    </source>
</evidence>
<evidence type="ECO:0000256" key="2">
    <source>
        <dbReference type="ARBA" id="ARBA00004240"/>
    </source>
</evidence>
<organism evidence="8 9">
    <name type="scientific">Fusarium oxysporum</name>
    <name type="common">Fusarium vascular wilt</name>
    <dbReference type="NCBI Taxonomy" id="5507"/>
    <lineage>
        <taxon>Eukaryota</taxon>
        <taxon>Fungi</taxon>
        <taxon>Dikarya</taxon>
        <taxon>Ascomycota</taxon>
        <taxon>Pezizomycotina</taxon>
        <taxon>Sordariomycetes</taxon>
        <taxon>Hypocreomycetidae</taxon>
        <taxon>Hypocreales</taxon>
        <taxon>Nectriaceae</taxon>
        <taxon>Fusarium</taxon>
        <taxon>Fusarium oxysporum species complex</taxon>
    </lineage>
</organism>
<dbReference type="OrthoDB" id="7464126at2759"/>
<evidence type="ECO:0000256" key="1">
    <source>
        <dbReference type="ARBA" id="ARBA00004173"/>
    </source>
</evidence>
<dbReference type="GO" id="GO:0005783">
    <property type="term" value="C:endoplasmic reticulum"/>
    <property type="evidence" value="ECO:0007669"/>
    <property type="project" value="UniProtKB-SubCell"/>
</dbReference>
<comment type="subcellular location">
    <subcellularLocation>
        <location evidence="2">Endoplasmic reticulum</location>
    </subcellularLocation>
    <subcellularLocation>
        <location evidence="3">Membrane</location>
    </subcellularLocation>
    <subcellularLocation>
        <location evidence="1">Mitochondrion</location>
    </subcellularLocation>
</comment>
<evidence type="ECO:0000256" key="5">
    <source>
        <dbReference type="ARBA" id="ARBA00023128"/>
    </source>
</evidence>
<gene>
    <name evidence="8" type="ORF">FRV6_10278</name>
</gene>
<feature type="compositionally biased region" description="Polar residues" evidence="7">
    <location>
        <begin position="47"/>
        <end position="72"/>
    </location>
</feature>
<evidence type="ECO:0000313" key="9">
    <source>
        <dbReference type="Proteomes" id="UP000219369"/>
    </source>
</evidence>